<organism evidence="2 3">
    <name type="scientific">Lysinibacillus contaminans</name>
    <dbReference type="NCBI Taxonomy" id="1293441"/>
    <lineage>
        <taxon>Bacteria</taxon>
        <taxon>Bacillati</taxon>
        <taxon>Bacillota</taxon>
        <taxon>Bacilli</taxon>
        <taxon>Bacillales</taxon>
        <taxon>Bacillaceae</taxon>
        <taxon>Lysinibacillus</taxon>
    </lineage>
</organism>
<evidence type="ECO:0000313" key="3">
    <source>
        <dbReference type="Proteomes" id="UP000050668"/>
    </source>
</evidence>
<dbReference type="RefSeq" id="WP_053583465.1">
    <property type="nucleotide sequence ID" value="NZ_LGRV01000003.1"/>
</dbReference>
<dbReference type="EMBL" id="LGRV01000003">
    <property type="protein sequence ID" value="KOS68624.1"/>
    <property type="molecule type" value="Genomic_DNA"/>
</dbReference>
<feature type="transmembrane region" description="Helical" evidence="1">
    <location>
        <begin position="37"/>
        <end position="60"/>
    </location>
</feature>
<keyword evidence="3" id="KW-1185">Reference proteome</keyword>
<gene>
    <name evidence="2" type="ORF">AEA09_08755</name>
</gene>
<keyword evidence="1" id="KW-1133">Transmembrane helix</keyword>
<evidence type="ECO:0000256" key="1">
    <source>
        <dbReference type="SAM" id="Phobius"/>
    </source>
</evidence>
<sequence length="65" mass="6973">MRKLFGVGIGTLLTGFILCSNSASFFSSGAPGIESSYLGFIGFTILYLASVMAVCTYMIIKYKSK</sequence>
<keyword evidence="1" id="KW-0812">Transmembrane</keyword>
<evidence type="ECO:0000313" key="2">
    <source>
        <dbReference type="EMBL" id="KOS68624.1"/>
    </source>
</evidence>
<keyword evidence="1" id="KW-0472">Membrane</keyword>
<evidence type="ECO:0008006" key="4">
    <source>
        <dbReference type="Google" id="ProtNLM"/>
    </source>
</evidence>
<protein>
    <recommendedName>
        <fullName evidence="4">Lipoprotein</fullName>
    </recommendedName>
</protein>
<dbReference type="Proteomes" id="UP000050668">
    <property type="component" value="Unassembled WGS sequence"/>
</dbReference>
<name>A0ABR5K2P7_9BACI</name>
<reference evidence="3" key="1">
    <citation type="submission" date="2015-07" db="EMBL/GenBank/DDBJ databases">
        <title>Fjat-14205 dsm 2895.</title>
        <authorList>
            <person name="Liu B."/>
            <person name="Wang J."/>
            <person name="Zhu Y."/>
            <person name="Liu G."/>
            <person name="Chen Q."/>
            <person name="Chen Z."/>
            <person name="Lan J."/>
            <person name="Che J."/>
            <person name="Ge C."/>
            <person name="Shi H."/>
            <person name="Pan Z."/>
            <person name="Liu X."/>
        </authorList>
    </citation>
    <scope>NUCLEOTIDE SEQUENCE [LARGE SCALE GENOMIC DNA]</scope>
    <source>
        <strain evidence="3">DSM 25560</strain>
    </source>
</reference>
<proteinExistence type="predicted"/>
<comment type="caution">
    <text evidence="2">The sequence shown here is derived from an EMBL/GenBank/DDBJ whole genome shotgun (WGS) entry which is preliminary data.</text>
</comment>
<accession>A0ABR5K2P7</accession>